<feature type="chain" id="PRO_5007825230" description="Outer membrane protein beta-barrel domain-containing protein" evidence="2">
    <location>
        <begin position="19"/>
        <end position="255"/>
    </location>
</feature>
<feature type="compositionally biased region" description="Polar residues" evidence="1">
    <location>
        <begin position="28"/>
        <end position="38"/>
    </location>
</feature>
<evidence type="ECO:0000313" key="4">
    <source>
        <dbReference type="Proteomes" id="UP000075799"/>
    </source>
</evidence>
<organism evidence="3 4">
    <name type="scientific">Bdellovibrio bacteriovorus</name>
    <dbReference type="NCBI Taxonomy" id="959"/>
    <lineage>
        <taxon>Bacteria</taxon>
        <taxon>Pseudomonadati</taxon>
        <taxon>Bdellovibrionota</taxon>
        <taxon>Bdellovibrionia</taxon>
        <taxon>Bdellovibrionales</taxon>
        <taxon>Pseudobdellovibrionaceae</taxon>
        <taxon>Bdellovibrio</taxon>
    </lineage>
</organism>
<comment type="caution">
    <text evidence="3">The sequence shown here is derived from an EMBL/GenBank/DDBJ whole genome shotgun (WGS) entry which is preliminary data.</text>
</comment>
<dbReference type="OrthoDB" id="5291509at2"/>
<evidence type="ECO:0000256" key="2">
    <source>
        <dbReference type="SAM" id="SignalP"/>
    </source>
</evidence>
<accession>A0A161P9Y9</accession>
<feature type="signal peptide" evidence="2">
    <location>
        <begin position="1"/>
        <end position="18"/>
    </location>
</feature>
<evidence type="ECO:0008006" key="5">
    <source>
        <dbReference type="Google" id="ProtNLM"/>
    </source>
</evidence>
<reference evidence="3 4" key="1">
    <citation type="submission" date="2016-03" db="EMBL/GenBank/DDBJ databases">
        <authorList>
            <person name="Ploux O."/>
        </authorList>
    </citation>
    <scope>NUCLEOTIDE SEQUENCE [LARGE SCALE GENOMIC DNA]</scope>
    <source>
        <strain evidence="3 4">EC13</strain>
    </source>
</reference>
<dbReference type="AlphaFoldDB" id="A0A161P9Y9"/>
<feature type="region of interest" description="Disordered" evidence="1">
    <location>
        <begin position="27"/>
        <end position="46"/>
    </location>
</feature>
<evidence type="ECO:0000313" key="3">
    <source>
        <dbReference type="EMBL" id="KYG62634.1"/>
    </source>
</evidence>
<proteinExistence type="predicted"/>
<evidence type="ECO:0000256" key="1">
    <source>
        <dbReference type="SAM" id="MobiDB-lite"/>
    </source>
</evidence>
<dbReference type="Proteomes" id="UP000075799">
    <property type="component" value="Unassembled WGS sequence"/>
</dbReference>
<sequence length="255" mass="29234">MRILYFIFFLLFPLIVPAQTPVSEPVAETQTESVTPSAQEEKEAERSQLEKIASSTLGILDESRVNRQENKYFVIGDYAPFDLLIPSKWGVTAGINQGAQKSWELEFMQGSLALPFFVDDLGKMTERRISLIRRSYGNNNSFHWSYGITYFSFNAQLGNEFIDAISGSYPDAEVVGIEAWGFNLAFGNRWTIKKNFTIGVDWFSWAQPIHVSKRDDDYINYATNNEYKDEVNTTLDIASYFPRFTLAKIQLGWMF</sequence>
<dbReference type="RefSeq" id="WP_063208844.1">
    <property type="nucleotide sequence ID" value="NZ_LUKD01000008.1"/>
</dbReference>
<keyword evidence="2" id="KW-0732">Signal</keyword>
<gene>
    <name evidence="3" type="ORF">AZI87_15180</name>
</gene>
<name>A0A161P9Y9_BDEBC</name>
<dbReference type="EMBL" id="LUKD01000008">
    <property type="protein sequence ID" value="KYG62634.1"/>
    <property type="molecule type" value="Genomic_DNA"/>
</dbReference>
<protein>
    <recommendedName>
        <fullName evidence="5">Outer membrane protein beta-barrel domain-containing protein</fullName>
    </recommendedName>
</protein>